<keyword evidence="2" id="KW-1185">Reference proteome</keyword>
<reference evidence="1" key="1">
    <citation type="submission" date="2022-08" db="EMBL/GenBank/DDBJ databases">
        <title>A Global Phylogenomic Analysis of the Shiitake Genus Lentinula.</title>
        <authorList>
            <consortium name="DOE Joint Genome Institute"/>
            <person name="Sierra-Patev S."/>
            <person name="Min B."/>
            <person name="Naranjo-Ortiz M."/>
            <person name="Looney B."/>
            <person name="Konkel Z."/>
            <person name="Slot J.C."/>
            <person name="Sakamoto Y."/>
            <person name="Steenwyk J.L."/>
            <person name="Rokas A."/>
            <person name="Carro J."/>
            <person name="Camarero S."/>
            <person name="Ferreira P."/>
            <person name="Molpeceres G."/>
            <person name="Ruiz-Duenas F.J."/>
            <person name="Serrano A."/>
            <person name="Henrissat B."/>
            <person name="Drula E."/>
            <person name="Hughes K.W."/>
            <person name="Mata J.L."/>
            <person name="Ishikawa N.K."/>
            <person name="Vargas-Isla R."/>
            <person name="Ushijima S."/>
            <person name="Smith C.A."/>
            <person name="Ahrendt S."/>
            <person name="Andreopoulos W."/>
            <person name="He G."/>
            <person name="Labutti K."/>
            <person name="Lipzen A."/>
            <person name="Ng V."/>
            <person name="Riley R."/>
            <person name="Sandor L."/>
            <person name="Barry K."/>
            <person name="Martinez A.T."/>
            <person name="Xiao Y."/>
            <person name="Gibbons J.G."/>
            <person name="Terashima K."/>
            <person name="Grigoriev I.V."/>
            <person name="Hibbett D.S."/>
        </authorList>
    </citation>
    <scope>NUCLEOTIDE SEQUENCE</scope>
    <source>
        <strain evidence="1">RHP3577 ss4</strain>
    </source>
</reference>
<accession>A0ABQ8VXJ7</accession>
<organism evidence="1 2">
    <name type="scientific">Lentinula lateritia</name>
    <dbReference type="NCBI Taxonomy" id="40482"/>
    <lineage>
        <taxon>Eukaryota</taxon>
        <taxon>Fungi</taxon>
        <taxon>Dikarya</taxon>
        <taxon>Basidiomycota</taxon>
        <taxon>Agaricomycotina</taxon>
        <taxon>Agaricomycetes</taxon>
        <taxon>Agaricomycetidae</taxon>
        <taxon>Agaricales</taxon>
        <taxon>Marasmiineae</taxon>
        <taxon>Omphalotaceae</taxon>
        <taxon>Lentinula</taxon>
    </lineage>
</organism>
<proteinExistence type="predicted"/>
<dbReference type="Proteomes" id="UP001150217">
    <property type="component" value="Unassembled WGS sequence"/>
</dbReference>
<dbReference type="EMBL" id="JANVFT010000003">
    <property type="protein sequence ID" value="KAJ4501107.1"/>
    <property type="molecule type" value="Genomic_DNA"/>
</dbReference>
<protein>
    <submittedName>
        <fullName evidence="1">Uncharacterized protein</fullName>
    </submittedName>
</protein>
<gene>
    <name evidence="1" type="ORF">C8R41DRAFT_285892</name>
</gene>
<sequence>MYKVFIEMVSCWSTFIFALILLPNLSIVAAVLTSDQIPFSEYRLLFGLCRDEGPTAHVAVRYKGYAYATLHYDECHPAEARDWAAIAEVAVVCRAAICYEVPRSDHQNFDDSMQEFQLPWAAPFIFGPGDVVTQNGTDFPHILGGSAMCSSPTLSF</sequence>
<name>A0ABQ8VXJ7_9AGAR</name>
<evidence type="ECO:0000313" key="2">
    <source>
        <dbReference type="Proteomes" id="UP001150217"/>
    </source>
</evidence>
<comment type="caution">
    <text evidence="1">The sequence shown here is derived from an EMBL/GenBank/DDBJ whole genome shotgun (WGS) entry which is preliminary data.</text>
</comment>
<evidence type="ECO:0000313" key="1">
    <source>
        <dbReference type="EMBL" id="KAJ4501107.1"/>
    </source>
</evidence>